<feature type="signal peptide" evidence="1">
    <location>
        <begin position="1"/>
        <end position="30"/>
    </location>
</feature>
<evidence type="ECO:0000313" key="2">
    <source>
        <dbReference type="EMBL" id="MCJ2182182.1"/>
    </source>
</evidence>
<keyword evidence="3" id="KW-1185">Reference proteome</keyword>
<gene>
    <name evidence="2" type="ORF">MTR62_05645</name>
</gene>
<name>A0ABT0BAU8_9SPHN</name>
<proteinExistence type="predicted"/>
<evidence type="ECO:0008006" key="4">
    <source>
        <dbReference type="Google" id="ProtNLM"/>
    </source>
</evidence>
<reference evidence="2" key="1">
    <citation type="submission" date="2022-03" db="EMBL/GenBank/DDBJ databases">
        <title>Identification of a novel bacterium isolated from mangrove sediments.</title>
        <authorList>
            <person name="Pan X."/>
        </authorList>
    </citation>
    <scope>NUCLEOTIDE SEQUENCE</scope>
    <source>
        <strain evidence="2">B1949</strain>
    </source>
</reference>
<feature type="chain" id="PRO_5045645170" description="Nuclear transport factor 2 family protein" evidence="1">
    <location>
        <begin position="31"/>
        <end position="178"/>
    </location>
</feature>
<dbReference type="EMBL" id="JALHLF010000012">
    <property type="protein sequence ID" value="MCJ2182182.1"/>
    <property type="molecule type" value="Genomic_DNA"/>
</dbReference>
<organism evidence="2 3">
    <name type="scientific">Novosphingobium organovorum</name>
    <dbReference type="NCBI Taxonomy" id="2930092"/>
    <lineage>
        <taxon>Bacteria</taxon>
        <taxon>Pseudomonadati</taxon>
        <taxon>Pseudomonadota</taxon>
        <taxon>Alphaproteobacteria</taxon>
        <taxon>Sphingomonadales</taxon>
        <taxon>Sphingomonadaceae</taxon>
        <taxon>Novosphingobium</taxon>
    </lineage>
</organism>
<protein>
    <recommendedName>
        <fullName evidence="4">Nuclear transport factor 2 family protein</fullName>
    </recommendedName>
</protein>
<evidence type="ECO:0000256" key="1">
    <source>
        <dbReference type="SAM" id="SignalP"/>
    </source>
</evidence>
<sequence>MPIADLAGLRQFSMMIAAALFFAAATPVQSCELENITSARELHDVLAHRAVELIAAAPAMTGSDLGPRLARLLDSAAEFSLGGGDVGRPLGSGISGAKALAAKMKATEFRFLGWDYMDAPTQGCGEHAVSVEFIDAADRWVSQVQFKFKGGRVIEAKGWQHSFKFGPLPVQPPSKSGA</sequence>
<dbReference type="Proteomes" id="UP001162881">
    <property type="component" value="Unassembled WGS sequence"/>
</dbReference>
<keyword evidence="1" id="KW-0732">Signal</keyword>
<comment type="caution">
    <text evidence="2">The sequence shown here is derived from an EMBL/GenBank/DDBJ whole genome shotgun (WGS) entry which is preliminary data.</text>
</comment>
<dbReference type="RefSeq" id="WP_244017845.1">
    <property type="nucleotide sequence ID" value="NZ_JALHLF010000012.1"/>
</dbReference>
<evidence type="ECO:0000313" key="3">
    <source>
        <dbReference type="Proteomes" id="UP001162881"/>
    </source>
</evidence>
<accession>A0ABT0BAU8</accession>